<dbReference type="AlphaFoldDB" id="A0A6C0F210"/>
<evidence type="ECO:0000313" key="2">
    <source>
        <dbReference type="EMBL" id="QHT35607.1"/>
    </source>
</evidence>
<accession>A0A6C0F210</accession>
<name>A0A6C0F210_9ZZZZ</name>
<sequence length="54" mass="6039">MKMPKMPKLPKWGWVVLVLVAVWYIFLREGVDATLKSPPPSPSVVKSSSKEKTA</sequence>
<feature type="region of interest" description="Disordered" evidence="1">
    <location>
        <begin position="33"/>
        <end position="54"/>
    </location>
</feature>
<evidence type="ECO:0000256" key="1">
    <source>
        <dbReference type="SAM" id="MobiDB-lite"/>
    </source>
</evidence>
<organism evidence="2">
    <name type="scientific">viral metagenome</name>
    <dbReference type="NCBI Taxonomy" id="1070528"/>
    <lineage>
        <taxon>unclassified sequences</taxon>
        <taxon>metagenomes</taxon>
        <taxon>organismal metagenomes</taxon>
    </lineage>
</organism>
<dbReference type="EMBL" id="MN739024">
    <property type="protein sequence ID" value="QHT35607.1"/>
    <property type="molecule type" value="Genomic_DNA"/>
</dbReference>
<proteinExistence type="predicted"/>
<reference evidence="2" key="1">
    <citation type="journal article" date="2020" name="Nature">
        <title>Giant virus diversity and host interactions through global metagenomics.</title>
        <authorList>
            <person name="Schulz F."/>
            <person name="Roux S."/>
            <person name="Paez-Espino D."/>
            <person name="Jungbluth S."/>
            <person name="Walsh D.A."/>
            <person name="Denef V.J."/>
            <person name="McMahon K.D."/>
            <person name="Konstantinidis K.T."/>
            <person name="Eloe-Fadrosh E.A."/>
            <person name="Kyrpides N.C."/>
            <person name="Woyke T."/>
        </authorList>
    </citation>
    <scope>NUCLEOTIDE SEQUENCE</scope>
    <source>
        <strain evidence="2">GVMAG-M-3300009180-45</strain>
    </source>
</reference>
<protein>
    <submittedName>
        <fullName evidence="2">Uncharacterized protein</fullName>
    </submittedName>
</protein>